<keyword evidence="2" id="KW-0067">ATP-binding</keyword>
<dbReference type="EMBL" id="JAIOIV010000113">
    <property type="protein sequence ID" value="MBZ0157388.1"/>
    <property type="molecule type" value="Genomic_DNA"/>
</dbReference>
<dbReference type="Pfam" id="PF13481">
    <property type="entry name" value="AAA_25"/>
    <property type="match status" value="1"/>
</dbReference>
<evidence type="ECO:0000313" key="3">
    <source>
        <dbReference type="Proteomes" id="UP000705867"/>
    </source>
</evidence>
<dbReference type="Proteomes" id="UP000705867">
    <property type="component" value="Unassembled WGS sequence"/>
</dbReference>
<dbReference type="AlphaFoldDB" id="A0A953J7Y1"/>
<keyword evidence="1" id="KW-0812">Transmembrane</keyword>
<accession>A0A953J7Y1</accession>
<proteinExistence type="predicted"/>
<evidence type="ECO:0000256" key="1">
    <source>
        <dbReference type="SAM" id="Phobius"/>
    </source>
</evidence>
<name>A0A953J7Y1_9BACT</name>
<sequence length="402" mass="44975">MKEIDENFDLGEALLEEQEREGKQHMKAAEACTRPSQLHGTYNSRETVKLKLSTVRDIFSYEDPAYLIVKLIVENALIILSAYAGVGKSLLALFIAYAVITGKKLFGHFSVTKRGKVLIVDEENPGAFIKKRLQDIGFTEDMPLLFLHFQRIKLDNPSCFGQLVKIIEEEKPVLVIIDALIRVHDGKENEASDMAPVMERLRDLVNLGTTVLVIHHHRKGAGENRKESLRGSSDILGGVDMHLSLEEKGEFLFLSSPKTRMRPIEPVKLRIENDGEGMTFRYAGNEMSETQVIVGEIGDMLQDDIKLGVTEIFEGLKNRGHEIGQNRLRDILQAATGRELVETTGTRGKKLYGLNPTFTASRDIYMPLNCEAGKDPSCNLHSFTDLHGGNCEPEIIDVEVTK</sequence>
<comment type="caution">
    <text evidence="2">The sequence shown here is derived from an EMBL/GenBank/DDBJ whole genome shotgun (WGS) entry which is preliminary data.</text>
</comment>
<dbReference type="InterPro" id="IPR027417">
    <property type="entry name" value="P-loop_NTPase"/>
</dbReference>
<dbReference type="GO" id="GO:0004386">
    <property type="term" value="F:helicase activity"/>
    <property type="evidence" value="ECO:0007669"/>
    <property type="project" value="UniProtKB-KW"/>
</dbReference>
<keyword evidence="1" id="KW-0472">Membrane</keyword>
<gene>
    <name evidence="2" type="ORF">K8I29_14415</name>
</gene>
<keyword evidence="2" id="KW-0547">Nucleotide-binding</keyword>
<keyword evidence="2" id="KW-0347">Helicase</keyword>
<protein>
    <submittedName>
        <fullName evidence="2">Helicase RepA family protein</fullName>
    </submittedName>
</protein>
<evidence type="ECO:0000313" key="2">
    <source>
        <dbReference type="EMBL" id="MBZ0157388.1"/>
    </source>
</evidence>
<dbReference type="Gene3D" id="3.40.50.300">
    <property type="entry name" value="P-loop containing nucleotide triphosphate hydrolases"/>
    <property type="match status" value="1"/>
</dbReference>
<reference evidence="2" key="2">
    <citation type="submission" date="2021-08" db="EMBL/GenBank/DDBJ databases">
        <authorList>
            <person name="Dalcin Martins P."/>
        </authorList>
    </citation>
    <scope>NUCLEOTIDE SEQUENCE</scope>
    <source>
        <strain evidence="2">MAG_39</strain>
    </source>
</reference>
<keyword evidence="1" id="KW-1133">Transmembrane helix</keyword>
<reference evidence="2" key="1">
    <citation type="journal article" date="2021" name="bioRxiv">
        <title>Unraveling nitrogen, sulfur and carbon metabolic pathways and microbial community transcriptional responses to substrate deprivation and toxicity stresses in a bioreactor mimicking anoxic brackish coastal sediment conditions.</title>
        <authorList>
            <person name="Martins P.D."/>
            <person name="Echeveste M.J."/>
            <person name="Arshad A."/>
            <person name="Kurth J."/>
            <person name="Ouboter H."/>
            <person name="Jetten M.S.M."/>
            <person name="Welte C.U."/>
        </authorList>
    </citation>
    <scope>NUCLEOTIDE SEQUENCE</scope>
    <source>
        <strain evidence="2">MAG_39</strain>
    </source>
</reference>
<dbReference type="SUPFAM" id="SSF52540">
    <property type="entry name" value="P-loop containing nucleoside triphosphate hydrolases"/>
    <property type="match status" value="1"/>
</dbReference>
<feature type="transmembrane region" description="Helical" evidence="1">
    <location>
        <begin position="76"/>
        <end position="100"/>
    </location>
</feature>
<keyword evidence="2" id="KW-0378">Hydrolase</keyword>
<organism evidence="2 3">
    <name type="scientific">Candidatus Nitrobium versatile</name>
    <dbReference type="NCBI Taxonomy" id="2884831"/>
    <lineage>
        <taxon>Bacteria</taxon>
        <taxon>Pseudomonadati</taxon>
        <taxon>Nitrospirota</taxon>
        <taxon>Nitrospiria</taxon>
        <taxon>Nitrospirales</taxon>
        <taxon>Nitrospiraceae</taxon>
        <taxon>Candidatus Nitrobium</taxon>
    </lineage>
</organism>